<organism evidence="2 3">
    <name type="scientific">Marinigracilibium pacificum</name>
    <dbReference type="NCBI Taxonomy" id="2729599"/>
    <lineage>
        <taxon>Bacteria</taxon>
        <taxon>Pseudomonadati</taxon>
        <taxon>Bacteroidota</taxon>
        <taxon>Cytophagia</taxon>
        <taxon>Cytophagales</taxon>
        <taxon>Flammeovirgaceae</taxon>
        <taxon>Marinigracilibium</taxon>
    </lineage>
</organism>
<name>A0A848J178_9BACT</name>
<evidence type="ECO:0000313" key="2">
    <source>
        <dbReference type="EMBL" id="NMM50553.1"/>
    </source>
</evidence>
<protein>
    <submittedName>
        <fullName evidence="2">DUF1573 domain-containing protein</fullName>
    </submittedName>
</protein>
<dbReference type="InterPro" id="IPR013783">
    <property type="entry name" value="Ig-like_fold"/>
</dbReference>
<dbReference type="Gene3D" id="2.60.40.10">
    <property type="entry name" value="Immunoglobulins"/>
    <property type="match status" value="1"/>
</dbReference>
<dbReference type="InterPro" id="IPR011467">
    <property type="entry name" value="DUF1573"/>
</dbReference>
<comment type="caution">
    <text evidence="2">The sequence shown here is derived from an EMBL/GenBank/DDBJ whole genome shotgun (WGS) entry which is preliminary data.</text>
</comment>
<gene>
    <name evidence="2" type="ORF">HH304_19240</name>
</gene>
<dbReference type="PANTHER" id="PTHR37833:SF1">
    <property type="entry name" value="SIGNAL PEPTIDE PROTEIN"/>
    <property type="match status" value="1"/>
</dbReference>
<sequence length="131" mass="14382">MRKLPLLLFMLFAFAFVTNAQETESGPKITFEQTKVDFGDITEGEKVSHEFVFENTGNEVLLISEVLVQCGCTATEWPKDPIAPGAKGSIKVVFNSTNKRGVQNKVVTVVSNSTSFRDAVTLRTNVLPKAN</sequence>
<reference evidence="2 3" key="1">
    <citation type="submission" date="2020-04" db="EMBL/GenBank/DDBJ databases">
        <title>Flammeovirgaceae bacterium KN852 isolated from deep sea.</title>
        <authorList>
            <person name="Zhang D.-C."/>
        </authorList>
    </citation>
    <scope>NUCLEOTIDE SEQUENCE [LARGE SCALE GENOMIC DNA]</scope>
    <source>
        <strain evidence="2 3">KN852</strain>
    </source>
</reference>
<dbReference type="Pfam" id="PF07610">
    <property type="entry name" value="DUF1573"/>
    <property type="match status" value="1"/>
</dbReference>
<dbReference type="Proteomes" id="UP000559010">
    <property type="component" value="Unassembled WGS sequence"/>
</dbReference>
<evidence type="ECO:0000313" key="3">
    <source>
        <dbReference type="Proteomes" id="UP000559010"/>
    </source>
</evidence>
<feature type="signal peptide" evidence="1">
    <location>
        <begin position="1"/>
        <end position="20"/>
    </location>
</feature>
<dbReference type="RefSeq" id="WP_169684918.1">
    <property type="nucleotide sequence ID" value="NZ_JABBNU010000014.1"/>
</dbReference>
<keyword evidence="3" id="KW-1185">Reference proteome</keyword>
<accession>A0A848J178</accession>
<feature type="chain" id="PRO_5032905007" evidence="1">
    <location>
        <begin position="21"/>
        <end position="131"/>
    </location>
</feature>
<proteinExistence type="predicted"/>
<dbReference type="EMBL" id="JABBNU010000014">
    <property type="protein sequence ID" value="NMM50553.1"/>
    <property type="molecule type" value="Genomic_DNA"/>
</dbReference>
<keyword evidence="1" id="KW-0732">Signal</keyword>
<dbReference type="PANTHER" id="PTHR37833">
    <property type="entry name" value="LIPOPROTEIN-RELATED"/>
    <property type="match status" value="1"/>
</dbReference>
<dbReference type="AlphaFoldDB" id="A0A848J178"/>
<evidence type="ECO:0000256" key="1">
    <source>
        <dbReference type="SAM" id="SignalP"/>
    </source>
</evidence>